<evidence type="ECO:0000256" key="1">
    <source>
        <dbReference type="SAM" id="MobiDB-lite"/>
    </source>
</evidence>
<evidence type="ECO:0000313" key="2">
    <source>
        <dbReference type="EMBL" id="KIK40005.1"/>
    </source>
</evidence>
<reference evidence="2 3" key="1">
    <citation type="submission" date="2014-04" db="EMBL/GenBank/DDBJ databases">
        <authorList>
            <consortium name="DOE Joint Genome Institute"/>
            <person name="Kuo A."/>
            <person name="Ruytinx J."/>
            <person name="Rineau F."/>
            <person name="Colpaert J."/>
            <person name="Kohler A."/>
            <person name="Nagy L.G."/>
            <person name="Floudas D."/>
            <person name="Copeland A."/>
            <person name="Barry K.W."/>
            <person name="Cichocki N."/>
            <person name="Veneault-Fourrey C."/>
            <person name="LaButti K."/>
            <person name="Lindquist E.A."/>
            <person name="Lipzen A."/>
            <person name="Lundell T."/>
            <person name="Morin E."/>
            <person name="Murat C."/>
            <person name="Sun H."/>
            <person name="Tunlid A."/>
            <person name="Henrissat B."/>
            <person name="Grigoriev I.V."/>
            <person name="Hibbett D.S."/>
            <person name="Martin F."/>
            <person name="Nordberg H.P."/>
            <person name="Cantor M.N."/>
            <person name="Hua S.X."/>
        </authorList>
    </citation>
    <scope>NUCLEOTIDE SEQUENCE [LARGE SCALE GENOMIC DNA]</scope>
    <source>
        <strain evidence="2 3">UH-Slu-Lm8-n1</strain>
    </source>
</reference>
<reference evidence="3" key="2">
    <citation type="submission" date="2015-01" db="EMBL/GenBank/DDBJ databases">
        <title>Evolutionary Origins and Diversification of the Mycorrhizal Mutualists.</title>
        <authorList>
            <consortium name="DOE Joint Genome Institute"/>
            <consortium name="Mycorrhizal Genomics Consortium"/>
            <person name="Kohler A."/>
            <person name="Kuo A."/>
            <person name="Nagy L.G."/>
            <person name="Floudas D."/>
            <person name="Copeland A."/>
            <person name="Barry K.W."/>
            <person name="Cichocki N."/>
            <person name="Veneault-Fourrey C."/>
            <person name="LaButti K."/>
            <person name="Lindquist E.A."/>
            <person name="Lipzen A."/>
            <person name="Lundell T."/>
            <person name="Morin E."/>
            <person name="Murat C."/>
            <person name="Riley R."/>
            <person name="Ohm R."/>
            <person name="Sun H."/>
            <person name="Tunlid A."/>
            <person name="Henrissat B."/>
            <person name="Grigoriev I.V."/>
            <person name="Hibbett D.S."/>
            <person name="Martin F."/>
        </authorList>
    </citation>
    <scope>NUCLEOTIDE SEQUENCE [LARGE SCALE GENOMIC DNA]</scope>
    <source>
        <strain evidence="3">UH-Slu-Lm8-n1</strain>
    </source>
</reference>
<dbReference type="InParanoid" id="A0A0C9ZQP9"/>
<feature type="region of interest" description="Disordered" evidence="1">
    <location>
        <begin position="1"/>
        <end position="22"/>
    </location>
</feature>
<dbReference type="EMBL" id="KN835320">
    <property type="protein sequence ID" value="KIK40005.1"/>
    <property type="molecule type" value="Genomic_DNA"/>
</dbReference>
<gene>
    <name evidence="2" type="ORF">CY34DRAFT_291440</name>
</gene>
<organism evidence="2 3">
    <name type="scientific">Suillus luteus UH-Slu-Lm8-n1</name>
    <dbReference type="NCBI Taxonomy" id="930992"/>
    <lineage>
        <taxon>Eukaryota</taxon>
        <taxon>Fungi</taxon>
        <taxon>Dikarya</taxon>
        <taxon>Basidiomycota</taxon>
        <taxon>Agaricomycotina</taxon>
        <taxon>Agaricomycetes</taxon>
        <taxon>Agaricomycetidae</taxon>
        <taxon>Boletales</taxon>
        <taxon>Suillineae</taxon>
        <taxon>Suillaceae</taxon>
        <taxon>Suillus</taxon>
    </lineage>
</organism>
<proteinExistence type="predicted"/>
<protein>
    <submittedName>
        <fullName evidence="2">Uncharacterized protein</fullName>
    </submittedName>
</protein>
<dbReference type="Proteomes" id="UP000054485">
    <property type="component" value="Unassembled WGS sequence"/>
</dbReference>
<accession>A0A0C9ZQP9</accession>
<feature type="region of interest" description="Disordered" evidence="1">
    <location>
        <begin position="107"/>
        <end position="136"/>
    </location>
</feature>
<dbReference type="HOGENOM" id="CLU_1876792_0_0_1"/>
<evidence type="ECO:0000313" key="3">
    <source>
        <dbReference type="Proteomes" id="UP000054485"/>
    </source>
</evidence>
<keyword evidence="3" id="KW-1185">Reference proteome</keyword>
<name>A0A0C9ZQP9_9AGAM</name>
<dbReference type="AlphaFoldDB" id="A0A0C9ZQP9"/>
<sequence length="136" mass="15213">MAAHLPAKSSPPPRPRAMAQYHQHPVCPSKRLPQTHGRINNTKRQPVSTLVILSKSISQAAEVSVMNSCGRVKLQDPMRCGVAPRCSSIQASPIRFQKHKEAHWRHRYHPPQGSPSREESLGRNIRLTSGLEVEMT</sequence>